<keyword evidence="1" id="KW-0472">Membrane</keyword>
<dbReference type="InterPro" id="IPR005625">
    <property type="entry name" value="PepSY-ass_TM"/>
</dbReference>
<comment type="caution">
    <text evidence="2">The sequence shown here is derived from an EMBL/GenBank/DDBJ whole genome shotgun (WGS) entry which is preliminary data.</text>
</comment>
<dbReference type="Proteomes" id="UP000518878">
    <property type="component" value="Unassembled WGS sequence"/>
</dbReference>
<proteinExistence type="predicted"/>
<reference evidence="2 3" key="1">
    <citation type="journal article" date="2006" name="Int. J. Syst. Evol. Microbiol.">
        <title>Dyella yeojuensis sp. nov., isolated from greenhouse soil in Korea.</title>
        <authorList>
            <person name="Kim B.Y."/>
            <person name="Weon H.Y."/>
            <person name="Lee K.H."/>
            <person name="Seok S.J."/>
            <person name="Kwon S.W."/>
            <person name="Go S.J."/>
            <person name="Stackebrandt E."/>
        </authorList>
    </citation>
    <scope>NUCLEOTIDE SEQUENCE [LARGE SCALE GENOMIC DNA]</scope>
    <source>
        <strain evidence="2 3">DSM 17673</strain>
    </source>
</reference>
<keyword evidence="1" id="KW-1133">Transmembrane helix</keyword>
<dbReference type="Pfam" id="PF03929">
    <property type="entry name" value="PepSY_TM"/>
    <property type="match status" value="1"/>
</dbReference>
<feature type="transmembrane region" description="Helical" evidence="1">
    <location>
        <begin position="188"/>
        <end position="218"/>
    </location>
</feature>
<accession>A0A7X5TR91</accession>
<keyword evidence="1" id="KW-0812">Transmembrane</keyword>
<dbReference type="PANTHER" id="PTHR34219:SF9">
    <property type="entry name" value="IRON-REGULATED INNER MEMBRANE PROTEIN"/>
    <property type="match status" value="1"/>
</dbReference>
<feature type="transmembrane region" description="Helical" evidence="1">
    <location>
        <begin position="20"/>
        <end position="38"/>
    </location>
</feature>
<evidence type="ECO:0000256" key="1">
    <source>
        <dbReference type="SAM" id="Phobius"/>
    </source>
</evidence>
<feature type="transmembrane region" description="Helical" evidence="1">
    <location>
        <begin position="141"/>
        <end position="167"/>
    </location>
</feature>
<feature type="transmembrane region" description="Helical" evidence="1">
    <location>
        <begin position="390"/>
        <end position="416"/>
    </location>
</feature>
<feature type="transmembrane region" description="Helical" evidence="1">
    <location>
        <begin position="422"/>
        <end position="440"/>
    </location>
</feature>
<evidence type="ECO:0000313" key="3">
    <source>
        <dbReference type="Proteomes" id="UP000518878"/>
    </source>
</evidence>
<dbReference type="EMBL" id="JAAQTL010000001">
    <property type="protein sequence ID" value="NID16608.1"/>
    <property type="molecule type" value="Genomic_DNA"/>
</dbReference>
<feature type="transmembrane region" description="Helical" evidence="1">
    <location>
        <begin position="447"/>
        <end position="470"/>
    </location>
</feature>
<organism evidence="2 3">
    <name type="scientific">Luteibacter yeojuensis</name>
    <dbReference type="NCBI Taxonomy" id="345309"/>
    <lineage>
        <taxon>Bacteria</taxon>
        <taxon>Pseudomonadati</taxon>
        <taxon>Pseudomonadota</taxon>
        <taxon>Gammaproteobacteria</taxon>
        <taxon>Lysobacterales</taxon>
        <taxon>Rhodanobacteraceae</taxon>
        <taxon>Luteibacter</taxon>
    </lineage>
</organism>
<name>A0A7X5TR91_9GAMM</name>
<feature type="transmembrane region" description="Helical" evidence="1">
    <location>
        <begin position="482"/>
        <end position="501"/>
    </location>
</feature>
<protein>
    <submittedName>
        <fullName evidence="2">PepSY domain-containing protein</fullName>
    </submittedName>
</protein>
<dbReference type="AlphaFoldDB" id="A0A7X5TR91"/>
<keyword evidence="3" id="KW-1185">Reference proteome</keyword>
<evidence type="ECO:0000313" key="2">
    <source>
        <dbReference type="EMBL" id="NID16608.1"/>
    </source>
</evidence>
<sequence>MTMKAPTIRTFTTVHTWTGLLAGFALFIAFYAGALTMFHEQIDTWAMPRAAMARADTMERAHAMLADIVAKHPAARTQIGVTYPADHPSHEVAAYWMEKDGSWKTQALGDSTPRDSEDHEHGLADFVYELHYDLGIPVVGIYLMGVVSVIYGLALLTGLLIHLPNLVRELFALRPGNNLKRLWQDAHNVIGILSLPFHIVFAITGALLCLTLVLLMAFNTVAFDGKLMTAFERMTSSLPETQAKDGTATMLSPAELGARARRAAIAAGAADFAPDYMRYAHYGQQGATAEVRGTSTKTLGEYGSVALDAIDGRVLNMQLTGVRDANHATYSAIFGLHFGSFGNLSLRWLYFLLGLAGAFLFYSGNLLYIESRRKRRQAGQPMKVRAMATATVGVCIGSCFAISMMFLGNLLLPLWGALATDVVRPVCFTAFAAAMAWTLWRRPARAAVELLWATAVVSIAVGVLDATIHGDRLLRTLQEGDFAVLGVDLVAVAMGIGFAWLGMATRKRAIDGDPCSVWSSRNAAAATVRDAALQEA</sequence>
<dbReference type="PANTHER" id="PTHR34219">
    <property type="entry name" value="IRON-REGULATED INNER MEMBRANE PROTEIN-RELATED"/>
    <property type="match status" value="1"/>
</dbReference>
<gene>
    <name evidence="2" type="ORF">HBF32_14140</name>
</gene>
<feature type="transmembrane region" description="Helical" evidence="1">
    <location>
        <begin position="348"/>
        <end position="369"/>
    </location>
</feature>